<evidence type="ECO:0000313" key="1">
    <source>
        <dbReference type="EMBL" id="MEM4988793.1"/>
    </source>
</evidence>
<dbReference type="EMBL" id="JBANDC010000010">
    <property type="protein sequence ID" value="MEM4988793.1"/>
    <property type="molecule type" value="Genomic_DNA"/>
</dbReference>
<reference evidence="1 2" key="1">
    <citation type="submission" date="2024-02" db="EMBL/GenBank/DDBJ databases">
        <title>Draft genome sequence of Collimonas sp. strain H4R21, an effective mineral-weathering bacterial strain isolated from the beech rhizosphere.</title>
        <authorList>
            <person name="Morin E."/>
            <person name="Uroz S."/>
            <person name="Leveau J.H.J."/>
            <person name="Kumar R."/>
            <person name="Rey M.W."/>
            <person name="Pham J."/>
        </authorList>
    </citation>
    <scope>NUCLEOTIDE SEQUENCE [LARGE SCALE GENOMIC DNA]</scope>
    <source>
        <strain evidence="1 2">H4R21</strain>
    </source>
</reference>
<gene>
    <name evidence="1" type="ORF">V8G57_15475</name>
</gene>
<dbReference type="RefSeq" id="WP_342830112.1">
    <property type="nucleotide sequence ID" value="NZ_JBANDC010000010.1"/>
</dbReference>
<protein>
    <submittedName>
        <fullName evidence="1">Uncharacterized protein</fullName>
    </submittedName>
</protein>
<evidence type="ECO:0000313" key="2">
    <source>
        <dbReference type="Proteomes" id="UP001495910"/>
    </source>
</evidence>
<sequence>MVSKIRVKVGSTEIEFEGSEDYMREELPKLIELLGDISSVNVNDENDEVADVLPSVADPAGKTLQMTTNTIASKLGVGSGAELVLAACAHLCLVKGADKYSRSNILGEMKLASNFYKTTYNNNLSASLKTLVKGGKLLETAADVYALDAKEKTRIEAKLSGA</sequence>
<accession>A0ABU9PXR4</accession>
<keyword evidence="2" id="KW-1185">Reference proteome</keyword>
<organism evidence="1 2">
    <name type="scientific">Collimonas rhizosphaerae</name>
    <dbReference type="NCBI Taxonomy" id="3126357"/>
    <lineage>
        <taxon>Bacteria</taxon>
        <taxon>Pseudomonadati</taxon>
        <taxon>Pseudomonadota</taxon>
        <taxon>Betaproteobacteria</taxon>
        <taxon>Burkholderiales</taxon>
        <taxon>Oxalobacteraceae</taxon>
        <taxon>Collimonas</taxon>
    </lineage>
</organism>
<name>A0ABU9PXR4_9BURK</name>
<proteinExistence type="predicted"/>
<dbReference type="Proteomes" id="UP001495910">
    <property type="component" value="Unassembled WGS sequence"/>
</dbReference>
<comment type="caution">
    <text evidence="1">The sequence shown here is derived from an EMBL/GenBank/DDBJ whole genome shotgun (WGS) entry which is preliminary data.</text>
</comment>